<dbReference type="InterPro" id="IPR039384">
    <property type="entry name" value="HINT"/>
</dbReference>
<sequence>MTDCIFCKIIAGDIPSYTIYEDDDVLAFLDITQTTKGHTLLIPKKHADNLLEMPADDVSVLFSKVPALAKQLTEKLGATGLNLLQNNTEIAGQSVFHTHIHLIPRYAKNDDFAFNFTEHTLDLKAIQDTITA</sequence>
<feature type="short sequence motif" description="Histidine triad motif" evidence="2 3">
    <location>
        <begin position="97"/>
        <end position="101"/>
    </location>
</feature>
<dbReference type="AlphaFoldDB" id="A0A6A0BD29"/>
<dbReference type="SUPFAM" id="SSF54197">
    <property type="entry name" value="HIT-like"/>
    <property type="match status" value="1"/>
</dbReference>
<dbReference type="FunFam" id="3.30.428.10:FF:000014">
    <property type="entry name" value="Putative histidine triad (HIT) protein"/>
    <property type="match status" value="1"/>
</dbReference>
<proteinExistence type="predicted"/>
<dbReference type="PANTHER" id="PTHR46648:SF1">
    <property type="entry name" value="ADENOSINE 5'-MONOPHOSPHORAMIDASE HNT1"/>
    <property type="match status" value="1"/>
</dbReference>
<dbReference type="Gene3D" id="3.30.428.10">
    <property type="entry name" value="HIT-like"/>
    <property type="match status" value="1"/>
</dbReference>
<accession>A0A6A0BD29</accession>
<dbReference type="CDD" id="cd01277">
    <property type="entry name" value="HINT_subgroup"/>
    <property type="match status" value="1"/>
</dbReference>
<evidence type="ECO:0000256" key="3">
    <source>
        <dbReference type="PROSITE-ProRule" id="PRU00464"/>
    </source>
</evidence>
<dbReference type="InterPro" id="IPR036265">
    <property type="entry name" value="HIT-like_sf"/>
</dbReference>
<comment type="caution">
    <text evidence="5">The sequence shown here is derived from an EMBL/GenBank/DDBJ whole genome shotgun (WGS) entry which is preliminary data.</text>
</comment>
<dbReference type="PROSITE" id="PS00892">
    <property type="entry name" value="HIT_1"/>
    <property type="match status" value="1"/>
</dbReference>
<organism evidence="5 6">
    <name type="scientific">Pseudolactococcus hodotermopsidis</name>
    <dbReference type="NCBI Taxonomy" id="2709157"/>
    <lineage>
        <taxon>Bacteria</taxon>
        <taxon>Bacillati</taxon>
        <taxon>Bacillota</taxon>
        <taxon>Bacilli</taxon>
        <taxon>Lactobacillales</taxon>
        <taxon>Streptococcaceae</taxon>
        <taxon>Pseudolactococcus</taxon>
    </lineage>
</organism>
<keyword evidence="6" id="KW-1185">Reference proteome</keyword>
<protein>
    <submittedName>
        <fullName evidence="5">Histidine triad protein</fullName>
    </submittedName>
</protein>
<reference evidence="5 6" key="1">
    <citation type="submission" date="2020-02" db="EMBL/GenBank/DDBJ databases">
        <title>Draft genome sequence of Lactococcus sp. Hs30E4-3.</title>
        <authorList>
            <person name="Noda S."/>
            <person name="Yuki M."/>
            <person name="Ohkuma M."/>
        </authorList>
    </citation>
    <scope>NUCLEOTIDE SEQUENCE [LARGE SCALE GENOMIC DNA]</scope>
    <source>
        <strain evidence="5 6">Hs30E4-3</strain>
    </source>
</reference>
<dbReference type="InterPro" id="IPR019808">
    <property type="entry name" value="Histidine_triad_CS"/>
</dbReference>
<feature type="domain" description="HIT" evidence="4">
    <location>
        <begin position="5"/>
        <end position="114"/>
    </location>
</feature>
<evidence type="ECO:0000256" key="2">
    <source>
        <dbReference type="PIRSR" id="PIRSR601310-3"/>
    </source>
</evidence>
<evidence type="ECO:0000259" key="4">
    <source>
        <dbReference type="PROSITE" id="PS51084"/>
    </source>
</evidence>
<dbReference type="InterPro" id="IPR001310">
    <property type="entry name" value="Histidine_triad_HIT"/>
</dbReference>
<dbReference type="PRINTS" id="PR00332">
    <property type="entry name" value="HISTRIAD"/>
</dbReference>
<dbReference type="PROSITE" id="PS51084">
    <property type="entry name" value="HIT_2"/>
    <property type="match status" value="1"/>
</dbReference>
<dbReference type="GO" id="GO:0003824">
    <property type="term" value="F:catalytic activity"/>
    <property type="evidence" value="ECO:0007669"/>
    <property type="project" value="InterPro"/>
</dbReference>
<evidence type="ECO:0000256" key="1">
    <source>
        <dbReference type="PIRSR" id="PIRSR601310-1"/>
    </source>
</evidence>
<dbReference type="GO" id="GO:0009117">
    <property type="term" value="P:nucleotide metabolic process"/>
    <property type="evidence" value="ECO:0007669"/>
    <property type="project" value="TreeGrafter"/>
</dbReference>
<name>A0A6A0BD29_9LACT</name>
<gene>
    <name evidence="5" type="primary">yuhI</name>
    <name evidence="5" type="ORF">Hs30E_18630</name>
</gene>
<dbReference type="EMBL" id="BLLI01000076">
    <property type="protein sequence ID" value="GFH43312.1"/>
    <property type="molecule type" value="Genomic_DNA"/>
</dbReference>
<dbReference type="InterPro" id="IPR011146">
    <property type="entry name" value="HIT-like"/>
</dbReference>
<dbReference type="RefSeq" id="WP_172209746.1">
    <property type="nucleotide sequence ID" value="NZ_BLLI01000076.1"/>
</dbReference>
<evidence type="ECO:0000313" key="6">
    <source>
        <dbReference type="Proteomes" id="UP000480303"/>
    </source>
</evidence>
<dbReference type="Proteomes" id="UP000480303">
    <property type="component" value="Unassembled WGS sequence"/>
</dbReference>
<dbReference type="PANTHER" id="PTHR46648">
    <property type="entry name" value="HIT FAMILY PROTEIN 1"/>
    <property type="match status" value="1"/>
</dbReference>
<dbReference type="Pfam" id="PF01230">
    <property type="entry name" value="HIT"/>
    <property type="match status" value="1"/>
</dbReference>
<evidence type="ECO:0000313" key="5">
    <source>
        <dbReference type="EMBL" id="GFH43312.1"/>
    </source>
</evidence>
<feature type="active site" description="Tele-AMP-histidine intermediate" evidence="1">
    <location>
        <position position="99"/>
    </location>
</feature>